<keyword evidence="6" id="KW-0997">Cell inner membrane</keyword>
<organism evidence="15 16">
    <name type="scientific">Pseudoalteromonas prydzensis</name>
    <dbReference type="NCBI Taxonomy" id="182141"/>
    <lineage>
        <taxon>Bacteria</taxon>
        <taxon>Pseudomonadati</taxon>
        <taxon>Pseudomonadota</taxon>
        <taxon>Gammaproteobacteria</taxon>
        <taxon>Alteromonadales</taxon>
        <taxon>Pseudoalteromonadaceae</taxon>
        <taxon>Pseudoalteromonas</taxon>
    </lineage>
</organism>
<evidence type="ECO:0000313" key="16">
    <source>
        <dbReference type="Proteomes" id="UP000707245"/>
    </source>
</evidence>
<feature type="transmembrane region" description="Helical" evidence="13">
    <location>
        <begin position="80"/>
        <end position="106"/>
    </location>
</feature>
<keyword evidence="7 13" id="KW-0812">Transmembrane</keyword>
<keyword evidence="4 12" id="KW-0813">Transport</keyword>
<feature type="transmembrane region" description="Helical" evidence="13">
    <location>
        <begin position="235"/>
        <end position="256"/>
    </location>
</feature>
<dbReference type="InterPro" id="IPR002898">
    <property type="entry name" value="MotA_ExbB_proton_chnl"/>
</dbReference>
<reference evidence="15 16" key="1">
    <citation type="submission" date="2020-07" db="EMBL/GenBank/DDBJ databases">
        <title>Halophilic bacteria isolated from french cheeses.</title>
        <authorList>
            <person name="Kothe C.I."/>
            <person name="Farah-Kraiem B."/>
            <person name="Renault P."/>
            <person name="Dridi B."/>
        </authorList>
    </citation>
    <scope>NUCLEOTIDE SEQUENCE [LARGE SCALE GENOMIC DNA]</scope>
    <source>
        <strain evidence="15 16">FME14</strain>
    </source>
</reference>
<evidence type="ECO:0000256" key="9">
    <source>
        <dbReference type="ARBA" id="ARBA00022989"/>
    </source>
</evidence>
<evidence type="ECO:0000256" key="5">
    <source>
        <dbReference type="ARBA" id="ARBA00022475"/>
    </source>
</evidence>
<accession>A0ABR9FRC6</accession>
<evidence type="ECO:0000259" key="14">
    <source>
        <dbReference type="Pfam" id="PF01618"/>
    </source>
</evidence>
<comment type="function">
    <text evidence="11">Involved in the TonB-dependent energy-dependent transport of various receptor-bound substrates. Protects ExbD from proteolytic degradation and functionally stabilizes TonB.</text>
</comment>
<keyword evidence="8 12" id="KW-0653">Protein transport</keyword>
<comment type="subcellular location">
    <subcellularLocation>
        <location evidence="1">Cell inner membrane</location>
        <topology evidence="1">Multi-pass membrane protein</topology>
    </subcellularLocation>
    <subcellularLocation>
        <location evidence="12">Membrane</location>
        <topology evidence="12">Multi-pass membrane protein</topology>
    </subcellularLocation>
</comment>
<evidence type="ECO:0000256" key="6">
    <source>
        <dbReference type="ARBA" id="ARBA00022519"/>
    </source>
</evidence>
<evidence type="ECO:0000256" key="12">
    <source>
        <dbReference type="RuleBase" id="RU004057"/>
    </source>
</evidence>
<evidence type="ECO:0000256" key="10">
    <source>
        <dbReference type="ARBA" id="ARBA00023136"/>
    </source>
</evidence>
<evidence type="ECO:0000256" key="11">
    <source>
        <dbReference type="ARBA" id="ARBA00024816"/>
    </source>
</evidence>
<keyword evidence="5" id="KW-1003">Cell membrane</keyword>
<keyword evidence="9 13" id="KW-1133">Transmembrane helix</keyword>
<feature type="transmembrane region" description="Helical" evidence="13">
    <location>
        <begin position="12"/>
        <end position="31"/>
    </location>
</feature>
<gene>
    <name evidence="15" type="primary">exbB</name>
    <name evidence="15" type="ORF">EI167_18245</name>
</gene>
<dbReference type="NCBIfam" id="TIGR02797">
    <property type="entry name" value="exbB"/>
    <property type="match status" value="1"/>
</dbReference>
<dbReference type="PANTHER" id="PTHR30625:SF16">
    <property type="entry name" value="BIOPOLYMER TRANSPORT PROTEIN EXBB"/>
    <property type="match status" value="1"/>
</dbReference>
<dbReference type="Proteomes" id="UP000707245">
    <property type="component" value="Unassembled WGS sequence"/>
</dbReference>
<keyword evidence="16" id="KW-1185">Reference proteome</keyword>
<protein>
    <recommendedName>
        <fullName evidence="3">Biopolymer transport protein ExbB</fullName>
    </recommendedName>
</protein>
<evidence type="ECO:0000256" key="4">
    <source>
        <dbReference type="ARBA" id="ARBA00022448"/>
    </source>
</evidence>
<dbReference type="InterPro" id="IPR050790">
    <property type="entry name" value="ExbB/TolQ_transport"/>
</dbReference>
<evidence type="ECO:0000313" key="15">
    <source>
        <dbReference type="EMBL" id="MBE0459342.1"/>
    </source>
</evidence>
<feature type="domain" description="MotA/TolQ/ExbB proton channel" evidence="14">
    <location>
        <begin position="161"/>
        <end position="264"/>
    </location>
</feature>
<proteinExistence type="inferred from homology"/>
<evidence type="ECO:0000256" key="8">
    <source>
        <dbReference type="ARBA" id="ARBA00022927"/>
    </source>
</evidence>
<dbReference type="Pfam" id="PF01618">
    <property type="entry name" value="MotA_ExbB"/>
    <property type="match status" value="1"/>
</dbReference>
<dbReference type="EMBL" id="RRZA01000074">
    <property type="protein sequence ID" value="MBE0459342.1"/>
    <property type="molecule type" value="Genomic_DNA"/>
</dbReference>
<comment type="caution">
    <text evidence="15">The sequence shown here is derived from an EMBL/GenBank/DDBJ whole genome shotgun (WGS) entry which is preliminary data.</text>
</comment>
<dbReference type="PANTHER" id="PTHR30625">
    <property type="entry name" value="PROTEIN TOLQ"/>
    <property type="match status" value="1"/>
</dbReference>
<evidence type="ECO:0000256" key="13">
    <source>
        <dbReference type="SAM" id="Phobius"/>
    </source>
</evidence>
<evidence type="ECO:0000256" key="3">
    <source>
        <dbReference type="ARBA" id="ARBA00022093"/>
    </source>
</evidence>
<name>A0ABR9FRC6_9GAMM</name>
<evidence type="ECO:0000256" key="2">
    <source>
        <dbReference type="ARBA" id="ARBA00011471"/>
    </source>
</evidence>
<keyword evidence="10 13" id="KW-0472">Membrane</keyword>
<comment type="subunit">
    <text evidence="2">The accessory proteins ExbB and ExbD seem to form a complex with TonB.</text>
</comment>
<evidence type="ECO:0000256" key="1">
    <source>
        <dbReference type="ARBA" id="ARBA00004429"/>
    </source>
</evidence>
<comment type="similarity">
    <text evidence="12">Belongs to the exbB/tolQ family.</text>
</comment>
<evidence type="ECO:0000256" key="7">
    <source>
        <dbReference type="ARBA" id="ARBA00022692"/>
    </source>
</evidence>
<feature type="transmembrane region" description="Helical" evidence="13">
    <location>
        <begin position="190"/>
        <end position="215"/>
    </location>
</feature>
<dbReference type="InterPro" id="IPR014164">
    <property type="entry name" value="TonB_ExbB_1"/>
</dbReference>
<sequence>MTCVFRHFSQVAGVNLMKFGIVVFVALIGFFSGQSFSSEQDQANEIASQVTELDSPQLASSAAFVSHDLSPWGMYLAADVIVKTVMIGLLLASIVCWGIFIAKLIYLNKSKRDGRAFLVKLLNSHNLKMAEQGLTQEPSTAKLLVQACLHELILSSNNATTSDALKERASARLDRVKAQLSADMNKGTGILATIGSVAPFVGLFGTVWGIMNSFISIAKTQTTNLAVVAPGIAEALLATALGLVAAIPAVVMYNFFSRSITAYKSQLLDTVTVIITILSRDLSAKDAQAKPLEQLIDYKQIKTEGK</sequence>